<feature type="transmembrane region" description="Helical" evidence="2">
    <location>
        <begin position="115"/>
        <end position="136"/>
    </location>
</feature>
<protein>
    <submittedName>
        <fullName evidence="3">Uncharacterized protein</fullName>
    </submittedName>
</protein>
<feature type="region of interest" description="Disordered" evidence="1">
    <location>
        <begin position="1"/>
        <end position="37"/>
    </location>
</feature>
<feature type="transmembrane region" description="Helical" evidence="2">
    <location>
        <begin position="148"/>
        <end position="172"/>
    </location>
</feature>
<evidence type="ECO:0000256" key="1">
    <source>
        <dbReference type="SAM" id="MobiDB-lite"/>
    </source>
</evidence>
<comment type="caution">
    <text evidence="3">The sequence shown here is derived from an EMBL/GenBank/DDBJ whole genome shotgun (WGS) entry which is preliminary data.</text>
</comment>
<keyword evidence="2" id="KW-0472">Membrane</keyword>
<keyword evidence="4" id="KW-1185">Reference proteome</keyword>
<feature type="transmembrane region" description="Helical" evidence="2">
    <location>
        <begin position="240"/>
        <end position="259"/>
    </location>
</feature>
<dbReference type="Proteomes" id="UP000708208">
    <property type="component" value="Unassembled WGS sequence"/>
</dbReference>
<feature type="transmembrane region" description="Helical" evidence="2">
    <location>
        <begin position="209"/>
        <end position="228"/>
    </location>
</feature>
<name>A0A8J2LTJ4_9HEXA</name>
<sequence>NKSTEVSDNELEPTENERSLPSSNQTSAKGPSTVSSSRRLHRLTSILSNRTSRYSLGLFESETFVEGVQTTFPEIPLKLKPDGVENPSVPPLSIICFKMYTNNDLAESTGEQDRFFSRVFFAKLIQLLVIITWILFKSTVEFIQRSIILNYSLWFYIPSAAYIVLLVFVRWCPSKRTRKLPLSLIIYSLMAISVALAIGSIQTRFQTDIFILTMTVLFCSTAMIVALTWYGNYKVMSKKIYMMTAVISVSSTSLIFLLVNLKRWNIYAQDLAIIWWPVLISSTSILLVTQ</sequence>
<evidence type="ECO:0000256" key="2">
    <source>
        <dbReference type="SAM" id="Phobius"/>
    </source>
</evidence>
<evidence type="ECO:0000313" key="4">
    <source>
        <dbReference type="Proteomes" id="UP000708208"/>
    </source>
</evidence>
<feature type="non-terminal residue" evidence="3">
    <location>
        <position position="1"/>
    </location>
</feature>
<gene>
    <name evidence="3" type="ORF">AFUS01_LOCUS45574</name>
</gene>
<evidence type="ECO:0000313" key="3">
    <source>
        <dbReference type="EMBL" id="CAG7836317.1"/>
    </source>
</evidence>
<feature type="transmembrane region" description="Helical" evidence="2">
    <location>
        <begin position="184"/>
        <end position="203"/>
    </location>
</feature>
<dbReference type="AlphaFoldDB" id="A0A8J2LTJ4"/>
<reference evidence="3" key="1">
    <citation type="submission" date="2021-06" db="EMBL/GenBank/DDBJ databases">
        <authorList>
            <person name="Hodson N. C."/>
            <person name="Mongue J. A."/>
            <person name="Jaron S. K."/>
        </authorList>
    </citation>
    <scope>NUCLEOTIDE SEQUENCE</scope>
</reference>
<feature type="compositionally biased region" description="Polar residues" evidence="1">
    <location>
        <begin position="19"/>
        <end position="37"/>
    </location>
</feature>
<organism evidence="3 4">
    <name type="scientific">Allacma fusca</name>
    <dbReference type="NCBI Taxonomy" id="39272"/>
    <lineage>
        <taxon>Eukaryota</taxon>
        <taxon>Metazoa</taxon>
        <taxon>Ecdysozoa</taxon>
        <taxon>Arthropoda</taxon>
        <taxon>Hexapoda</taxon>
        <taxon>Collembola</taxon>
        <taxon>Symphypleona</taxon>
        <taxon>Sminthuridae</taxon>
        <taxon>Allacma</taxon>
    </lineage>
</organism>
<keyword evidence="2" id="KW-1133">Transmembrane helix</keyword>
<keyword evidence="2" id="KW-0812">Transmembrane</keyword>
<proteinExistence type="predicted"/>
<feature type="transmembrane region" description="Helical" evidence="2">
    <location>
        <begin position="271"/>
        <end position="289"/>
    </location>
</feature>
<dbReference type="EMBL" id="CAJVCH010570974">
    <property type="protein sequence ID" value="CAG7836317.1"/>
    <property type="molecule type" value="Genomic_DNA"/>
</dbReference>
<accession>A0A8J2LTJ4</accession>